<proteinExistence type="predicted"/>
<sequence>MSPDGICKASSHISASTSSGVQACGFCLKSLTERSSWIGQKLIANNELPVVAVLICGHVYHADCLEAMTLDINKYDPACPVCTLGERRTFEMSEKALVLETESSVKRERRSRNQGVDSEASWELDRLRISGSKGSSSASRSPSPRPFFRRHFSFGSRGSRTLTEVRPNQRRGLFWTMSSKE</sequence>
<gene>
    <name evidence="1" type="ORF">MLD38_013535</name>
</gene>
<organism evidence="1 2">
    <name type="scientific">Melastoma candidum</name>
    <dbReference type="NCBI Taxonomy" id="119954"/>
    <lineage>
        <taxon>Eukaryota</taxon>
        <taxon>Viridiplantae</taxon>
        <taxon>Streptophyta</taxon>
        <taxon>Embryophyta</taxon>
        <taxon>Tracheophyta</taxon>
        <taxon>Spermatophyta</taxon>
        <taxon>Magnoliopsida</taxon>
        <taxon>eudicotyledons</taxon>
        <taxon>Gunneridae</taxon>
        <taxon>Pentapetalae</taxon>
        <taxon>rosids</taxon>
        <taxon>malvids</taxon>
        <taxon>Myrtales</taxon>
        <taxon>Melastomataceae</taxon>
        <taxon>Melastomatoideae</taxon>
        <taxon>Melastomateae</taxon>
        <taxon>Melastoma</taxon>
    </lineage>
</organism>
<evidence type="ECO:0000313" key="1">
    <source>
        <dbReference type="EMBL" id="KAI4375697.1"/>
    </source>
</evidence>
<accession>A0ACB9RID2</accession>
<keyword evidence="2" id="KW-1185">Reference proteome</keyword>
<name>A0ACB9RID2_9MYRT</name>
<dbReference type="Proteomes" id="UP001057402">
    <property type="component" value="Chromosome 4"/>
</dbReference>
<protein>
    <submittedName>
        <fullName evidence="1">Uncharacterized protein</fullName>
    </submittedName>
</protein>
<evidence type="ECO:0000313" key="2">
    <source>
        <dbReference type="Proteomes" id="UP001057402"/>
    </source>
</evidence>
<dbReference type="EMBL" id="CM042883">
    <property type="protein sequence ID" value="KAI4375697.1"/>
    <property type="molecule type" value="Genomic_DNA"/>
</dbReference>
<comment type="caution">
    <text evidence="1">The sequence shown here is derived from an EMBL/GenBank/DDBJ whole genome shotgun (WGS) entry which is preliminary data.</text>
</comment>
<reference evidence="2" key="1">
    <citation type="journal article" date="2023" name="Front. Plant Sci.">
        <title>Chromosomal-level genome assembly of Melastoma candidum provides insights into trichome evolution.</title>
        <authorList>
            <person name="Zhong Y."/>
            <person name="Wu W."/>
            <person name="Sun C."/>
            <person name="Zou P."/>
            <person name="Liu Y."/>
            <person name="Dai S."/>
            <person name="Zhou R."/>
        </authorList>
    </citation>
    <scope>NUCLEOTIDE SEQUENCE [LARGE SCALE GENOMIC DNA]</scope>
</reference>